<evidence type="ECO:0000256" key="11">
    <source>
        <dbReference type="ARBA" id="ARBA00048008"/>
    </source>
</evidence>
<evidence type="ECO:0000313" key="23">
    <source>
        <dbReference type="Proteomes" id="UP000694865"/>
    </source>
</evidence>
<comment type="function">
    <text evidence="8">Catalyzes the NAD-dependent dehydrogenation (oxidation) of a broad array of hydroxylated polyunsaturated fatty acids (mainly eicosanoids and docosanoids, including prostaglandins, lipoxins and resolvins), yielding their corresponding keto (oxo) metabolites. Decreases the levels of the pro-proliferative prostaglandins such as prostaglandin E2 (whose activity is increased in cancer because of an increase in the expression of cyclooxygenase 2) and generates oxo-fatty acid products that can profoundly influence cell function by abrogating pro-inflammatory cytokine expression. Converts resolvins E1, D1 and D2 to their oxo products, which represents a mode of resolvin inactivation. Resolvin E1 plays important roles during the resolution phase of acute inflammation, while resolvins D1 and D2 have a unique role in obesity-induced adipose inflammation.</text>
</comment>
<dbReference type="GeneID" id="100374255"/>
<keyword evidence="2" id="KW-0560">Oxidoreductase</keyword>
<dbReference type="PANTHER" id="PTHR44229">
    <property type="entry name" value="15-HYDROXYPROSTAGLANDIN DEHYDROGENASE [NAD(+)]"/>
    <property type="match status" value="1"/>
</dbReference>
<comment type="catalytic activity">
    <reaction evidence="20">
        <text>(15S)-hydroxy-(5Z,8Z,11Z,13E)-eicosatetraenoate + NAD(+) = 15-oxo-(5Z,8Z,11Z,13E)-eicosatetraenoate + NADH + H(+)</text>
        <dbReference type="Rhea" id="RHEA:23260"/>
        <dbReference type="ChEBI" id="CHEBI:15378"/>
        <dbReference type="ChEBI" id="CHEBI:57409"/>
        <dbReference type="ChEBI" id="CHEBI:57410"/>
        <dbReference type="ChEBI" id="CHEBI:57540"/>
        <dbReference type="ChEBI" id="CHEBI:57945"/>
        <dbReference type="EC" id="1.1.1.232"/>
    </reaction>
    <physiologicalReaction direction="left-to-right" evidence="20">
        <dbReference type="Rhea" id="RHEA:23261"/>
    </physiologicalReaction>
</comment>
<evidence type="ECO:0000256" key="8">
    <source>
        <dbReference type="ARBA" id="ARBA00045705"/>
    </source>
</evidence>
<dbReference type="PROSITE" id="PS00061">
    <property type="entry name" value="ADH_SHORT"/>
    <property type="match status" value="1"/>
</dbReference>
<comment type="catalytic activity">
    <reaction evidence="16">
        <text>lipoxin A4 + NAD(+) = 15-oxo-(5S,6R)-dihydroxy-(7E,9E,11Z,13E)-eicosatetraenoate + NADH + H(+)</text>
        <dbReference type="Rhea" id="RHEA:41572"/>
        <dbReference type="ChEBI" id="CHEBI:15378"/>
        <dbReference type="ChEBI" id="CHEBI:57540"/>
        <dbReference type="ChEBI" id="CHEBI:57945"/>
        <dbReference type="ChEBI" id="CHEBI:67026"/>
        <dbReference type="ChEBI" id="CHEBI:78311"/>
    </reaction>
    <physiologicalReaction direction="left-to-right" evidence="16">
        <dbReference type="Rhea" id="RHEA:41573"/>
    </physiologicalReaction>
</comment>
<comment type="catalytic activity">
    <reaction evidence="12">
        <text>15-oxo-(5S,6R)-dihydroxy-(7E,9E,11Z)-eicosatrienoate + NADH + H(+) = (5S,6R,15S)-trihydroxy-(7E,9E,11Z)-eicosatrienoate + NAD(+)</text>
        <dbReference type="Rhea" id="RHEA:41596"/>
        <dbReference type="ChEBI" id="CHEBI:15378"/>
        <dbReference type="ChEBI" id="CHEBI:57540"/>
        <dbReference type="ChEBI" id="CHEBI:57945"/>
        <dbReference type="ChEBI" id="CHEBI:78325"/>
        <dbReference type="ChEBI" id="CHEBI:78329"/>
    </reaction>
    <physiologicalReaction direction="left-to-right" evidence="12">
        <dbReference type="Rhea" id="RHEA:41597"/>
    </physiologicalReaction>
</comment>
<evidence type="ECO:0000256" key="2">
    <source>
        <dbReference type="ARBA" id="ARBA00023002"/>
    </source>
</evidence>
<comment type="catalytic activity">
    <reaction evidence="10">
        <text>resolvin D1 + NAD(+) = 8-oxoresolvin D1 + NADH + H(+)</text>
        <dbReference type="Rhea" id="RHEA:50124"/>
        <dbReference type="ChEBI" id="CHEBI:15378"/>
        <dbReference type="ChEBI" id="CHEBI:57540"/>
        <dbReference type="ChEBI" id="CHEBI:57945"/>
        <dbReference type="ChEBI" id="CHEBI:132079"/>
        <dbReference type="ChEBI" id="CHEBI:132080"/>
    </reaction>
    <physiologicalReaction direction="left-to-right" evidence="10">
        <dbReference type="Rhea" id="RHEA:50125"/>
    </physiologicalReaction>
</comment>
<dbReference type="InterPro" id="IPR002347">
    <property type="entry name" value="SDR_fam"/>
</dbReference>
<name>A0ABM0H1S8_SACKO</name>
<evidence type="ECO:0000256" key="14">
    <source>
        <dbReference type="ARBA" id="ARBA00048170"/>
    </source>
</evidence>
<evidence type="ECO:0000256" key="12">
    <source>
        <dbReference type="ARBA" id="ARBA00048140"/>
    </source>
</evidence>
<evidence type="ECO:0000256" key="20">
    <source>
        <dbReference type="ARBA" id="ARBA00049151"/>
    </source>
</evidence>
<dbReference type="Pfam" id="PF00106">
    <property type="entry name" value="adh_short"/>
    <property type="match status" value="1"/>
</dbReference>
<dbReference type="RefSeq" id="XP_002742311.1">
    <property type="nucleotide sequence ID" value="XM_002742265.1"/>
</dbReference>
<protein>
    <recommendedName>
        <fullName evidence="5">15-hydroxyprostaglandin dehydrogenase [NAD(+)]</fullName>
        <ecNumber evidence="3">1.1.1.141</ecNumber>
        <ecNumber evidence="4">1.1.1.232</ecNumber>
    </recommendedName>
    <alternativeName>
        <fullName evidence="7">Eicosanoid/docosanoid dehydrogenase [NAD(+)]</fullName>
    </alternativeName>
    <alternativeName>
        <fullName evidence="6">Prostaglandin dehydrogenase 1</fullName>
    </alternativeName>
</protein>
<organism evidence="23 24">
    <name type="scientific">Saccoglossus kowalevskii</name>
    <name type="common">Acorn worm</name>
    <dbReference type="NCBI Taxonomy" id="10224"/>
    <lineage>
        <taxon>Eukaryota</taxon>
        <taxon>Metazoa</taxon>
        <taxon>Hemichordata</taxon>
        <taxon>Enteropneusta</taxon>
        <taxon>Harrimaniidae</taxon>
        <taxon>Saccoglossus</taxon>
    </lineage>
</organism>
<comment type="similarity">
    <text evidence="1 22">Belongs to the short-chain dehydrogenases/reductases (SDR) family.</text>
</comment>
<comment type="catalytic activity">
    <reaction evidence="17">
        <text>prostaglandin A1 + NAD(+) = 15-oxo-prostaglandin A1 + NADH + H(+)</text>
        <dbReference type="Rhea" id="RHEA:41263"/>
        <dbReference type="ChEBI" id="CHEBI:15378"/>
        <dbReference type="ChEBI" id="CHEBI:57398"/>
        <dbReference type="ChEBI" id="CHEBI:57540"/>
        <dbReference type="ChEBI" id="CHEBI:57945"/>
        <dbReference type="ChEBI" id="CHEBI:85072"/>
    </reaction>
    <physiologicalReaction direction="left-to-right" evidence="17">
        <dbReference type="Rhea" id="RHEA:41264"/>
    </physiologicalReaction>
</comment>
<gene>
    <name evidence="24" type="primary">LOC100374255</name>
</gene>
<evidence type="ECO:0000256" key="1">
    <source>
        <dbReference type="ARBA" id="ARBA00006484"/>
    </source>
</evidence>
<dbReference type="PRINTS" id="PR00080">
    <property type="entry name" value="SDRFAMILY"/>
</dbReference>
<evidence type="ECO:0000256" key="9">
    <source>
        <dbReference type="ARBA" id="ARBA00047325"/>
    </source>
</evidence>
<sequence length="262" mass="28472">MNRMNIEGKVALVTGAGHVKGIGYAIAHELLRKNAKCVALLDINDLPGHEARDELRKQFSKAVILYIHCDVSSKSSLEGAFEKVKSHFGCIDIVCNNAAVPNETDWESTVNVNLIGTIRGTYLALDHMGVSRGGGGGVVINTSSCLGIITRPYSPVYGATKHGIVAFTRSIADNNTFKKNKVRVSAICPAKMDRPMRNVGSTMIPDFEELRKYADSLSSTPKSHITDTVVKLIENTEYNGTICVVLPDDPMKIIEPQTLTLV</sequence>
<dbReference type="InterPro" id="IPR020904">
    <property type="entry name" value="Sc_DH/Rdtase_CS"/>
</dbReference>
<proteinExistence type="inferred from homology"/>
<dbReference type="PANTHER" id="PTHR44229:SF4">
    <property type="entry name" value="15-HYDROXYPROSTAGLANDIN DEHYDROGENASE [NAD(+)]"/>
    <property type="match status" value="1"/>
</dbReference>
<evidence type="ECO:0000313" key="24">
    <source>
        <dbReference type="RefSeq" id="XP_002742311.1"/>
    </source>
</evidence>
<evidence type="ECO:0000256" key="4">
    <source>
        <dbReference type="ARBA" id="ARBA00039060"/>
    </source>
</evidence>
<dbReference type="InterPro" id="IPR036291">
    <property type="entry name" value="NAD(P)-bd_dom_sf"/>
</dbReference>
<evidence type="ECO:0000256" key="15">
    <source>
        <dbReference type="ARBA" id="ARBA00048393"/>
    </source>
</evidence>
<comment type="catalytic activity">
    <reaction evidence="9">
        <text>prostaglandin E1 + NAD(+) = 15-oxoprostaglandin E1 + NADH + H(+)</text>
        <dbReference type="Rhea" id="RHEA:16477"/>
        <dbReference type="ChEBI" id="CHEBI:15378"/>
        <dbReference type="ChEBI" id="CHEBI:57397"/>
        <dbReference type="ChEBI" id="CHEBI:57401"/>
        <dbReference type="ChEBI" id="CHEBI:57540"/>
        <dbReference type="ChEBI" id="CHEBI:57945"/>
    </reaction>
    <physiologicalReaction direction="left-to-right" evidence="9">
        <dbReference type="Rhea" id="RHEA:16478"/>
    </physiologicalReaction>
</comment>
<comment type="catalytic activity">
    <reaction evidence="19">
        <text>resolvin D2 + NAD(+) = 16-oxoresolvin D2 + NADH + H(+)</text>
        <dbReference type="Rhea" id="RHEA:53588"/>
        <dbReference type="ChEBI" id="CHEBI:15378"/>
        <dbReference type="ChEBI" id="CHEBI:57540"/>
        <dbReference type="ChEBI" id="CHEBI:57945"/>
        <dbReference type="ChEBI" id="CHEBI:133367"/>
        <dbReference type="ChEBI" id="CHEBI:137498"/>
    </reaction>
    <physiologicalReaction direction="left-to-right" evidence="19">
        <dbReference type="Rhea" id="RHEA:53589"/>
    </physiologicalReaction>
</comment>
<comment type="catalytic activity">
    <reaction evidence="15">
        <text>resolvin D2 + NAD(+) = 7-oxoresolvin D2 + NADH + H(+)</text>
        <dbReference type="Rhea" id="RHEA:53584"/>
        <dbReference type="ChEBI" id="CHEBI:15378"/>
        <dbReference type="ChEBI" id="CHEBI:57540"/>
        <dbReference type="ChEBI" id="CHEBI:57945"/>
        <dbReference type="ChEBI" id="CHEBI:133367"/>
        <dbReference type="ChEBI" id="CHEBI:137497"/>
    </reaction>
    <physiologicalReaction direction="left-to-right" evidence="15">
        <dbReference type="Rhea" id="RHEA:53585"/>
    </physiologicalReaction>
</comment>
<evidence type="ECO:0000256" key="19">
    <source>
        <dbReference type="ARBA" id="ARBA00048921"/>
    </source>
</evidence>
<evidence type="ECO:0000256" key="18">
    <source>
        <dbReference type="ARBA" id="ARBA00048739"/>
    </source>
</evidence>
<evidence type="ECO:0000256" key="10">
    <source>
        <dbReference type="ARBA" id="ARBA00047672"/>
    </source>
</evidence>
<evidence type="ECO:0000256" key="17">
    <source>
        <dbReference type="ARBA" id="ARBA00048611"/>
    </source>
</evidence>
<keyword evidence="23" id="KW-1185">Reference proteome</keyword>
<dbReference type="EC" id="1.1.1.232" evidence="4"/>
<comment type="catalytic activity">
    <reaction evidence="21">
        <text>resolvin E1 + NAD(+) = 18-oxo-resolvin E1 + NADH + H(+)</text>
        <dbReference type="Rhea" id="RHEA:49244"/>
        <dbReference type="ChEBI" id="CHEBI:15378"/>
        <dbReference type="ChEBI" id="CHEBI:57540"/>
        <dbReference type="ChEBI" id="CHEBI:57945"/>
        <dbReference type="ChEBI" id="CHEBI:91000"/>
        <dbReference type="ChEBI" id="CHEBI:91001"/>
    </reaction>
    <physiologicalReaction direction="left-to-right" evidence="21">
        <dbReference type="Rhea" id="RHEA:49245"/>
    </physiologicalReaction>
</comment>
<evidence type="ECO:0000256" key="21">
    <source>
        <dbReference type="ARBA" id="ARBA00049188"/>
    </source>
</evidence>
<evidence type="ECO:0000256" key="22">
    <source>
        <dbReference type="RuleBase" id="RU000363"/>
    </source>
</evidence>
<evidence type="ECO:0000256" key="16">
    <source>
        <dbReference type="ARBA" id="ARBA00048535"/>
    </source>
</evidence>
<dbReference type="EC" id="1.1.1.141" evidence="3"/>
<evidence type="ECO:0000256" key="3">
    <source>
        <dbReference type="ARBA" id="ARBA00038968"/>
    </source>
</evidence>
<comment type="catalytic activity">
    <reaction evidence="18">
        <text>prostaglandin E2 + NAD(+) = 15-oxoprostaglandin E2 + NADH + H(+)</text>
        <dbReference type="Rhea" id="RHEA:11876"/>
        <dbReference type="ChEBI" id="CHEBI:15378"/>
        <dbReference type="ChEBI" id="CHEBI:57400"/>
        <dbReference type="ChEBI" id="CHEBI:57540"/>
        <dbReference type="ChEBI" id="CHEBI:57945"/>
        <dbReference type="ChEBI" id="CHEBI:606564"/>
        <dbReference type="EC" id="1.1.1.141"/>
    </reaction>
    <physiologicalReaction direction="left-to-right" evidence="18">
        <dbReference type="Rhea" id="RHEA:11877"/>
    </physiologicalReaction>
</comment>
<evidence type="ECO:0000256" key="7">
    <source>
        <dbReference type="ARBA" id="ARBA00042026"/>
    </source>
</evidence>
<dbReference type="Proteomes" id="UP000694865">
    <property type="component" value="Unplaced"/>
</dbReference>
<dbReference type="SUPFAM" id="SSF51735">
    <property type="entry name" value="NAD(P)-binding Rossmann-fold domains"/>
    <property type="match status" value="1"/>
</dbReference>
<dbReference type="Gene3D" id="3.40.50.720">
    <property type="entry name" value="NAD(P)-binding Rossmann-like Domain"/>
    <property type="match status" value="1"/>
</dbReference>
<accession>A0ABM0H1S8</accession>
<comment type="catalytic activity">
    <reaction evidence="14">
        <text>resolvin D1 + NAD(+) = 17-oxoresolvin D1 + NADH + H(+)</text>
        <dbReference type="Rhea" id="RHEA:50128"/>
        <dbReference type="ChEBI" id="CHEBI:15378"/>
        <dbReference type="ChEBI" id="CHEBI:57540"/>
        <dbReference type="ChEBI" id="CHEBI:57945"/>
        <dbReference type="ChEBI" id="CHEBI:132079"/>
        <dbReference type="ChEBI" id="CHEBI:132081"/>
    </reaction>
    <physiologicalReaction direction="left-to-right" evidence="14">
        <dbReference type="Rhea" id="RHEA:50129"/>
    </physiologicalReaction>
</comment>
<reference evidence="24" key="1">
    <citation type="submission" date="2025-08" db="UniProtKB">
        <authorList>
            <consortium name="RefSeq"/>
        </authorList>
    </citation>
    <scope>IDENTIFICATION</scope>
    <source>
        <tissue evidence="24">Testes</tissue>
    </source>
</reference>
<evidence type="ECO:0000256" key="6">
    <source>
        <dbReference type="ARBA" id="ARBA00041812"/>
    </source>
</evidence>
<evidence type="ECO:0000256" key="13">
    <source>
        <dbReference type="ARBA" id="ARBA00048144"/>
    </source>
</evidence>
<comment type="catalytic activity">
    <reaction evidence="11">
        <text>14-hydroxy-(4Z,7Z,10Z,12E,16Z,19Z)-docosahexaenoate + NAD(+) = 14-oxo-(4Z,7Z,10Z,12E,16Z,19Z)-docosahexaenoate + NADH + H(+)</text>
        <dbReference type="Rhea" id="RHEA:48952"/>
        <dbReference type="ChEBI" id="CHEBI:15378"/>
        <dbReference type="ChEBI" id="CHEBI:57540"/>
        <dbReference type="ChEBI" id="CHEBI:57945"/>
        <dbReference type="ChEBI" id="CHEBI:90866"/>
        <dbReference type="ChEBI" id="CHEBI:90867"/>
    </reaction>
    <physiologicalReaction direction="left-to-right" evidence="11">
        <dbReference type="Rhea" id="RHEA:48953"/>
    </physiologicalReaction>
</comment>
<evidence type="ECO:0000256" key="5">
    <source>
        <dbReference type="ARBA" id="ARBA00040276"/>
    </source>
</evidence>
<dbReference type="PRINTS" id="PR00081">
    <property type="entry name" value="GDHRDH"/>
</dbReference>
<comment type="catalytic activity">
    <reaction evidence="13">
        <text>(11R)-hydroxy-(5Z,8Z,12E,14Z)-eicosatetraenoate + NAD(+) = 11-oxo-(5Z,8Z,12E,14Z)-eicosatetraenoate + NADH + H(+)</text>
        <dbReference type="Rhea" id="RHEA:48640"/>
        <dbReference type="ChEBI" id="CHEBI:15378"/>
        <dbReference type="ChEBI" id="CHEBI:57540"/>
        <dbReference type="ChEBI" id="CHEBI:57945"/>
        <dbReference type="ChEBI" id="CHEBI:78836"/>
        <dbReference type="ChEBI" id="CHEBI:90697"/>
    </reaction>
    <physiologicalReaction direction="left-to-right" evidence="13">
        <dbReference type="Rhea" id="RHEA:48641"/>
    </physiologicalReaction>
</comment>